<evidence type="ECO:0000313" key="2">
    <source>
        <dbReference type="Proteomes" id="UP000827986"/>
    </source>
</evidence>
<reference evidence="1" key="1">
    <citation type="submission" date="2021-09" db="EMBL/GenBank/DDBJ databases">
        <title>The genome of Mauremys mutica provides insights into the evolution of semi-aquatic lifestyle.</title>
        <authorList>
            <person name="Gong S."/>
            <person name="Gao Y."/>
        </authorList>
    </citation>
    <scope>NUCLEOTIDE SEQUENCE</scope>
    <source>
        <strain evidence="1">MM-2020</strain>
        <tissue evidence="1">Muscle</tissue>
    </source>
</reference>
<name>A0A9D3XUJ2_9SAUR</name>
<accession>A0A9D3XUJ2</accession>
<dbReference type="Proteomes" id="UP000827986">
    <property type="component" value="Unassembled WGS sequence"/>
</dbReference>
<organism evidence="1 2">
    <name type="scientific">Mauremys mutica</name>
    <name type="common">yellowpond turtle</name>
    <dbReference type="NCBI Taxonomy" id="74926"/>
    <lineage>
        <taxon>Eukaryota</taxon>
        <taxon>Metazoa</taxon>
        <taxon>Chordata</taxon>
        <taxon>Craniata</taxon>
        <taxon>Vertebrata</taxon>
        <taxon>Euteleostomi</taxon>
        <taxon>Archelosauria</taxon>
        <taxon>Testudinata</taxon>
        <taxon>Testudines</taxon>
        <taxon>Cryptodira</taxon>
        <taxon>Durocryptodira</taxon>
        <taxon>Testudinoidea</taxon>
        <taxon>Geoemydidae</taxon>
        <taxon>Geoemydinae</taxon>
        <taxon>Mauremys</taxon>
    </lineage>
</organism>
<keyword evidence="2" id="KW-1185">Reference proteome</keyword>
<dbReference type="EMBL" id="JAHDVG010000463">
    <property type="protein sequence ID" value="KAH1186137.1"/>
    <property type="molecule type" value="Genomic_DNA"/>
</dbReference>
<comment type="caution">
    <text evidence="1">The sequence shown here is derived from an EMBL/GenBank/DDBJ whole genome shotgun (WGS) entry which is preliminary data.</text>
</comment>
<protein>
    <submittedName>
        <fullName evidence="1">Uncharacterized protein</fullName>
    </submittedName>
</protein>
<evidence type="ECO:0000313" key="1">
    <source>
        <dbReference type="EMBL" id="KAH1186137.1"/>
    </source>
</evidence>
<sequence>MSAEFLNRGYWCWNAPFHHFGCGAAQRKGTRILSFFFHSNLAGDLFKLKNKWLLDRAQVLKMSPQSLITGSLETPQALILAQPLFCCVSLGKSVNLSGPDSSLCYSSFTNSVTDLKWEERSVASGLVCLSEPSCKTGRGILSFLPGRWRRLVSVRCFDDAKRYINKCLVLLTQKNLPRRNHAAPLPPQA</sequence>
<gene>
    <name evidence="1" type="ORF">KIL84_018886</name>
</gene>
<dbReference type="AlphaFoldDB" id="A0A9D3XUJ2"/>
<proteinExistence type="predicted"/>